<reference evidence="1 2" key="1">
    <citation type="submission" date="2017-06" db="EMBL/GenBank/DDBJ databases">
        <authorList>
            <person name="Kim H.J."/>
            <person name="Triplett B.A."/>
        </authorList>
    </citation>
    <scope>NUCLEOTIDE SEQUENCE [LARGE SCALE GENOMIC DNA]</scope>
    <source>
        <strain evidence="1 2">U15</strain>
    </source>
</reference>
<gene>
    <name evidence="1" type="ORF">SAMN06265795_103181</name>
</gene>
<sequence length="48" mass="5407">MHNIVWLIATVLYPDKERAEPPTGRFSPYGNPTTYLIQGRILTCTGSK</sequence>
<name>A0A239F4R8_9BURK</name>
<dbReference type="Proteomes" id="UP000198284">
    <property type="component" value="Unassembled WGS sequence"/>
</dbReference>
<protein>
    <submittedName>
        <fullName evidence="1">Uncharacterized protein</fullName>
    </submittedName>
</protein>
<proteinExistence type="predicted"/>
<organism evidence="1 2">
    <name type="scientific">Noviherbaspirillum humi</name>
    <dbReference type="NCBI Taxonomy" id="1688639"/>
    <lineage>
        <taxon>Bacteria</taxon>
        <taxon>Pseudomonadati</taxon>
        <taxon>Pseudomonadota</taxon>
        <taxon>Betaproteobacteria</taxon>
        <taxon>Burkholderiales</taxon>
        <taxon>Oxalobacteraceae</taxon>
        <taxon>Noviherbaspirillum</taxon>
    </lineage>
</organism>
<dbReference type="EMBL" id="FZOT01000003">
    <property type="protein sequence ID" value="SNS51889.1"/>
    <property type="molecule type" value="Genomic_DNA"/>
</dbReference>
<evidence type="ECO:0000313" key="2">
    <source>
        <dbReference type="Proteomes" id="UP000198284"/>
    </source>
</evidence>
<evidence type="ECO:0000313" key="1">
    <source>
        <dbReference type="EMBL" id="SNS51889.1"/>
    </source>
</evidence>
<dbReference type="AlphaFoldDB" id="A0A239F4R8"/>
<accession>A0A239F4R8</accession>
<keyword evidence="2" id="KW-1185">Reference proteome</keyword>